<feature type="transmembrane region" description="Helical" evidence="9">
    <location>
        <begin position="459"/>
        <end position="477"/>
    </location>
</feature>
<evidence type="ECO:0000256" key="6">
    <source>
        <dbReference type="ARBA" id="ARBA00022989"/>
    </source>
</evidence>
<dbReference type="InterPro" id="IPR007484">
    <property type="entry name" value="Peptidase_M28"/>
</dbReference>
<feature type="transmembrane region" description="Helical" evidence="9">
    <location>
        <begin position="363"/>
        <end position="388"/>
    </location>
</feature>
<dbReference type="PANTHER" id="PTHR12147">
    <property type="entry name" value="METALLOPEPTIDASE M28 FAMILY MEMBER"/>
    <property type="match status" value="1"/>
</dbReference>
<feature type="transmembrane region" description="Helical" evidence="9">
    <location>
        <begin position="489"/>
        <end position="516"/>
    </location>
</feature>
<name>A0ABV1RUH9_9BACT</name>
<evidence type="ECO:0000256" key="5">
    <source>
        <dbReference type="ARBA" id="ARBA00022554"/>
    </source>
</evidence>
<keyword evidence="7" id="KW-0325">Glycoprotein</keyword>
<keyword evidence="12" id="KW-1185">Reference proteome</keyword>
<comment type="similarity">
    <text evidence="3">Belongs to the peptidase M28 family.</text>
</comment>
<evidence type="ECO:0000259" key="10">
    <source>
        <dbReference type="Pfam" id="PF04389"/>
    </source>
</evidence>
<keyword evidence="5" id="KW-0926">Vacuole</keyword>
<evidence type="ECO:0000256" key="4">
    <source>
        <dbReference type="ARBA" id="ARBA00017435"/>
    </source>
</evidence>
<keyword evidence="6 9" id="KW-1133">Transmembrane helix</keyword>
<keyword evidence="9" id="KW-0812">Transmembrane</keyword>
<dbReference type="RefSeq" id="WP_350412507.1">
    <property type="nucleotide sequence ID" value="NZ_JBEOKT010000008.1"/>
</dbReference>
<feature type="transmembrane region" description="Helical" evidence="9">
    <location>
        <begin position="408"/>
        <end position="427"/>
    </location>
</feature>
<comment type="subcellular location">
    <subcellularLocation>
        <location evidence="2">Vacuole membrane</location>
        <topology evidence="2">Multi-pass membrane protein</topology>
    </subcellularLocation>
</comment>
<evidence type="ECO:0000256" key="8">
    <source>
        <dbReference type="ARBA" id="ARBA00031512"/>
    </source>
</evidence>
<feature type="domain" description="Peptidase M28" evidence="10">
    <location>
        <begin position="112"/>
        <end position="299"/>
    </location>
</feature>
<dbReference type="Gene3D" id="3.40.630.10">
    <property type="entry name" value="Zn peptidases"/>
    <property type="match status" value="1"/>
</dbReference>
<dbReference type="EMBL" id="JBEOKT010000008">
    <property type="protein sequence ID" value="MER2998051.1"/>
    <property type="molecule type" value="Genomic_DNA"/>
</dbReference>
<dbReference type="InterPro" id="IPR023298">
    <property type="entry name" value="ATPase_P-typ_TM_dom_sf"/>
</dbReference>
<gene>
    <name evidence="11" type="ORF">ABS362_10885</name>
</gene>
<dbReference type="PANTHER" id="PTHR12147:SF58">
    <property type="entry name" value="VACUOLAR MEMBRANE PROTEASE"/>
    <property type="match status" value="1"/>
</dbReference>
<protein>
    <recommendedName>
        <fullName evidence="4">Vacuolar membrane protease</fullName>
    </recommendedName>
    <alternativeName>
        <fullName evidence="8">FXNA-related family protease 1</fullName>
    </alternativeName>
</protein>
<evidence type="ECO:0000313" key="12">
    <source>
        <dbReference type="Proteomes" id="UP001476807"/>
    </source>
</evidence>
<evidence type="ECO:0000256" key="1">
    <source>
        <dbReference type="ARBA" id="ARBA00003273"/>
    </source>
</evidence>
<dbReference type="Proteomes" id="UP001476807">
    <property type="component" value="Unassembled WGS sequence"/>
</dbReference>
<reference evidence="11 12" key="1">
    <citation type="submission" date="2024-06" db="EMBL/GenBank/DDBJ databases">
        <title>Pontibacter populi HYL7-15.</title>
        <authorList>
            <person name="Kim M.K."/>
        </authorList>
    </citation>
    <scope>NUCLEOTIDE SEQUENCE [LARGE SCALE GENOMIC DNA]</scope>
    <source>
        <strain evidence="11 12">HYL7-15</strain>
    </source>
</reference>
<comment type="function">
    <text evidence="1">May be involved in vacuolar sorting and osmoregulation.</text>
</comment>
<feature type="transmembrane region" description="Helical" evidence="9">
    <location>
        <begin position="12"/>
        <end position="33"/>
    </location>
</feature>
<evidence type="ECO:0000313" key="11">
    <source>
        <dbReference type="EMBL" id="MER2998051.1"/>
    </source>
</evidence>
<feature type="transmembrane region" description="Helical" evidence="9">
    <location>
        <begin position="522"/>
        <end position="541"/>
    </location>
</feature>
<dbReference type="Pfam" id="PF04389">
    <property type="entry name" value="Peptidase_M28"/>
    <property type="match status" value="1"/>
</dbReference>
<feature type="transmembrane region" description="Helical" evidence="9">
    <location>
        <begin position="331"/>
        <end position="351"/>
    </location>
</feature>
<keyword evidence="9" id="KW-0472">Membrane</keyword>
<evidence type="ECO:0000256" key="7">
    <source>
        <dbReference type="ARBA" id="ARBA00023180"/>
    </source>
</evidence>
<evidence type="ECO:0000256" key="2">
    <source>
        <dbReference type="ARBA" id="ARBA00004128"/>
    </source>
</evidence>
<feature type="transmembrane region" description="Helical" evidence="9">
    <location>
        <begin position="553"/>
        <end position="571"/>
    </location>
</feature>
<dbReference type="SUPFAM" id="SSF53187">
    <property type="entry name" value="Zn-dependent exopeptidases"/>
    <property type="match status" value="1"/>
</dbReference>
<sequence length="777" mass="86137">MLRHYIMRHRNYAIATFLLLALTGFALLSIYLVRAPEALPANAPATDFSAERAMAHVQQIAKKPHAMGTAAHADVRNYLVSQMQQLGLAPEVQETIVVNDGGNATQAGYVYNIVGRLKGKGKGKAVLLMAHYDSQPNTLGAADDGAGIAAMLETARAIKQGKPLQNDVIFLMTDGEEYGLYGAKGFLKHPWAKGVGVIVNVEARGNSGPSMTFEMNSENGWVIEQFAEAAPYPIANSLAYEVYRNMPNDTDFTVFRKEGYAGVNSAFVDGFVHYHKLTDSPENLDLNSLQHHGSNMLALARHFGNISLENTKAADKVFFNPIGTWLVHYPAWQSIVWVILTSVLLTIVFIVGLKKKAFTVLQVLGSFILYLLMIAIVAGLFMPLNAFVTGLLPYFHGHNGVYGSDSFFVAYLLLAMGLFMMLTWLALKWVRLFSLLLGIYFVWFALLLAVMVIVPSVLYLFLFPLLFCLAGSLVVLLKDLHQREEICWVYVIVMLLALLPAISIVFPIVKLLFVVFALQMPVVMVAVLLLLLGLGVPLLVVLERSFSWRFMPLLPLLLLLAGAVHITQAVAGEKPTAERPLHSHVSYYLNADTGKATWASAFTRTDDWNQQFFQNPVTAPLSEMYPIAAREYLKNEAETINLQAPVAELVQEVPIGRERFLQLKLSSPAGAAHMEIILQPQSPDDTIEANLNGEALTLQPIKTDTAMFYLVRVHGLPVTKEMMLDVKLSKTSKLNVLLYDQHIGLPEQLVRKQQPDHVVPEQGRDSNLTVVRKSYSF</sequence>
<feature type="transmembrane region" description="Helical" evidence="9">
    <location>
        <begin position="432"/>
        <end position="453"/>
    </location>
</feature>
<dbReference type="SUPFAM" id="SSF81665">
    <property type="entry name" value="Calcium ATPase, transmembrane domain M"/>
    <property type="match status" value="1"/>
</dbReference>
<organism evidence="11 12">
    <name type="scientific">Pontibacter populi</name>
    <dbReference type="NCBI Taxonomy" id="890055"/>
    <lineage>
        <taxon>Bacteria</taxon>
        <taxon>Pseudomonadati</taxon>
        <taxon>Bacteroidota</taxon>
        <taxon>Cytophagia</taxon>
        <taxon>Cytophagales</taxon>
        <taxon>Hymenobacteraceae</taxon>
        <taxon>Pontibacter</taxon>
    </lineage>
</organism>
<comment type="caution">
    <text evidence="11">The sequence shown here is derived from an EMBL/GenBank/DDBJ whole genome shotgun (WGS) entry which is preliminary data.</text>
</comment>
<evidence type="ECO:0000256" key="3">
    <source>
        <dbReference type="ARBA" id="ARBA00010918"/>
    </source>
</evidence>
<accession>A0ABV1RUH9</accession>
<proteinExistence type="inferred from homology"/>
<evidence type="ECO:0000256" key="9">
    <source>
        <dbReference type="SAM" id="Phobius"/>
    </source>
</evidence>
<dbReference type="InterPro" id="IPR045175">
    <property type="entry name" value="M28_fam"/>
</dbReference>